<dbReference type="Pfam" id="PF00005">
    <property type="entry name" value="ABC_tran"/>
    <property type="match status" value="1"/>
</dbReference>
<dbReference type="PROSITE" id="PS00211">
    <property type="entry name" value="ABC_TRANSPORTER_1"/>
    <property type="match status" value="1"/>
</dbReference>
<dbReference type="PROSITE" id="PS50929">
    <property type="entry name" value="ABC_TM1F"/>
    <property type="match status" value="1"/>
</dbReference>
<dbReference type="InterPro" id="IPR003439">
    <property type="entry name" value="ABC_transporter-like_ATP-bd"/>
</dbReference>
<keyword evidence="3" id="KW-0547">Nucleotide-binding</keyword>
<feature type="transmembrane region" description="Helical" evidence="7">
    <location>
        <begin position="278"/>
        <end position="296"/>
    </location>
</feature>
<dbReference type="PROSITE" id="PS50893">
    <property type="entry name" value="ABC_TRANSPORTER_2"/>
    <property type="match status" value="1"/>
</dbReference>
<organism evidence="10 11">
    <name type="scientific">Bacillus daqingensis</name>
    <dbReference type="NCBI Taxonomy" id="872396"/>
    <lineage>
        <taxon>Bacteria</taxon>
        <taxon>Bacillati</taxon>
        <taxon>Bacillota</taxon>
        <taxon>Bacilli</taxon>
        <taxon>Bacillales</taxon>
        <taxon>Bacillaceae</taxon>
        <taxon>Bacillus</taxon>
    </lineage>
</organism>
<evidence type="ECO:0000256" key="2">
    <source>
        <dbReference type="ARBA" id="ARBA00022692"/>
    </source>
</evidence>
<feature type="domain" description="ABC transporter" evidence="8">
    <location>
        <begin position="330"/>
        <end position="563"/>
    </location>
</feature>
<dbReference type="PANTHER" id="PTHR43394:SF1">
    <property type="entry name" value="ATP-BINDING CASSETTE SUB-FAMILY B MEMBER 10, MITOCHONDRIAL"/>
    <property type="match status" value="1"/>
</dbReference>
<keyword evidence="11" id="KW-1185">Reference proteome</keyword>
<accession>A0ABV9NSK2</accession>
<dbReference type="InterPro" id="IPR011527">
    <property type="entry name" value="ABC1_TM_dom"/>
</dbReference>
<dbReference type="Pfam" id="PF00664">
    <property type="entry name" value="ABC_membrane"/>
    <property type="match status" value="1"/>
</dbReference>
<dbReference type="Gene3D" id="1.20.1560.10">
    <property type="entry name" value="ABC transporter type 1, transmembrane domain"/>
    <property type="match status" value="1"/>
</dbReference>
<dbReference type="RefSeq" id="WP_377907639.1">
    <property type="nucleotide sequence ID" value="NZ_JBHSGK010000001.1"/>
</dbReference>
<keyword evidence="2 7" id="KW-0812">Transmembrane</keyword>
<evidence type="ECO:0000256" key="5">
    <source>
        <dbReference type="ARBA" id="ARBA00022989"/>
    </source>
</evidence>
<reference evidence="11" key="1">
    <citation type="journal article" date="2019" name="Int. J. Syst. Evol. Microbiol.">
        <title>The Global Catalogue of Microorganisms (GCM) 10K type strain sequencing project: providing services to taxonomists for standard genome sequencing and annotation.</title>
        <authorList>
            <consortium name="The Broad Institute Genomics Platform"/>
            <consortium name="The Broad Institute Genome Sequencing Center for Infectious Disease"/>
            <person name="Wu L."/>
            <person name="Ma J."/>
        </authorList>
    </citation>
    <scope>NUCLEOTIDE SEQUENCE [LARGE SCALE GENOMIC DNA]</scope>
    <source>
        <strain evidence="11">JCM 12165</strain>
    </source>
</reference>
<dbReference type="InterPro" id="IPR039421">
    <property type="entry name" value="Type_1_exporter"/>
</dbReference>
<feature type="transmembrane region" description="Helical" evidence="7">
    <location>
        <begin position="52"/>
        <end position="76"/>
    </location>
</feature>
<comment type="subcellular location">
    <subcellularLocation>
        <location evidence="1">Cell membrane</location>
        <topology evidence="1">Multi-pass membrane protein</topology>
    </subcellularLocation>
</comment>
<dbReference type="PANTHER" id="PTHR43394">
    <property type="entry name" value="ATP-DEPENDENT PERMEASE MDL1, MITOCHONDRIAL"/>
    <property type="match status" value="1"/>
</dbReference>
<keyword evidence="6 7" id="KW-0472">Membrane</keyword>
<comment type="caution">
    <text evidence="10">The sequence shown here is derived from an EMBL/GenBank/DDBJ whole genome shotgun (WGS) entry which is preliminary data.</text>
</comment>
<evidence type="ECO:0000256" key="4">
    <source>
        <dbReference type="ARBA" id="ARBA00022840"/>
    </source>
</evidence>
<dbReference type="Proteomes" id="UP001595896">
    <property type="component" value="Unassembled WGS sequence"/>
</dbReference>
<evidence type="ECO:0000256" key="7">
    <source>
        <dbReference type="SAM" id="Phobius"/>
    </source>
</evidence>
<evidence type="ECO:0000313" key="11">
    <source>
        <dbReference type="Proteomes" id="UP001595896"/>
    </source>
</evidence>
<feature type="domain" description="ABC transmembrane type-1" evidence="9">
    <location>
        <begin position="16"/>
        <end position="298"/>
    </location>
</feature>
<dbReference type="InterPro" id="IPR003593">
    <property type="entry name" value="AAA+_ATPase"/>
</dbReference>
<dbReference type="CDD" id="cd18548">
    <property type="entry name" value="ABC_6TM_Tm287_like"/>
    <property type="match status" value="1"/>
</dbReference>
<evidence type="ECO:0000313" key="10">
    <source>
        <dbReference type="EMBL" id="MFC4735015.1"/>
    </source>
</evidence>
<evidence type="ECO:0000259" key="9">
    <source>
        <dbReference type="PROSITE" id="PS50929"/>
    </source>
</evidence>
<evidence type="ECO:0000256" key="1">
    <source>
        <dbReference type="ARBA" id="ARBA00004651"/>
    </source>
</evidence>
<dbReference type="Gene3D" id="3.40.50.300">
    <property type="entry name" value="P-loop containing nucleotide triphosphate hydrolases"/>
    <property type="match status" value="1"/>
</dbReference>
<dbReference type="GO" id="GO:0005524">
    <property type="term" value="F:ATP binding"/>
    <property type="evidence" value="ECO:0007669"/>
    <property type="project" value="UniProtKB-KW"/>
</dbReference>
<proteinExistence type="predicted"/>
<name>A0ABV9NSK2_9BACI</name>
<dbReference type="InterPro" id="IPR027417">
    <property type="entry name" value="P-loop_NTPase"/>
</dbReference>
<dbReference type="SUPFAM" id="SSF90123">
    <property type="entry name" value="ABC transporter transmembrane region"/>
    <property type="match status" value="1"/>
</dbReference>
<dbReference type="InterPro" id="IPR017871">
    <property type="entry name" value="ABC_transporter-like_CS"/>
</dbReference>
<keyword evidence="5 7" id="KW-1133">Transmembrane helix</keyword>
<feature type="transmembrane region" description="Helical" evidence="7">
    <location>
        <begin position="12"/>
        <end position="40"/>
    </location>
</feature>
<feature type="transmembrane region" description="Helical" evidence="7">
    <location>
        <begin position="238"/>
        <end position="258"/>
    </location>
</feature>
<evidence type="ECO:0000259" key="8">
    <source>
        <dbReference type="PROSITE" id="PS50893"/>
    </source>
</evidence>
<evidence type="ECO:0000256" key="3">
    <source>
        <dbReference type="ARBA" id="ARBA00022741"/>
    </source>
</evidence>
<feature type="transmembrane region" description="Helical" evidence="7">
    <location>
        <begin position="156"/>
        <end position="174"/>
    </location>
</feature>
<dbReference type="InterPro" id="IPR036640">
    <property type="entry name" value="ABC1_TM_sf"/>
</dbReference>
<protein>
    <submittedName>
        <fullName evidence="10">ABC transporter ATP-binding protein</fullName>
    </submittedName>
</protein>
<feature type="transmembrane region" description="Helical" evidence="7">
    <location>
        <begin position="133"/>
        <end position="150"/>
    </location>
</feature>
<gene>
    <name evidence="10" type="ORF">ACFO4L_00330</name>
</gene>
<dbReference type="SMART" id="SM00382">
    <property type="entry name" value="AAA"/>
    <property type="match status" value="1"/>
</dbReference>
<keyword evidence="4 10" id="KW-0067">ATP-binding</keyword>
<dbReference type="SUPFAM" id="SSF52540">
    <property type="entry name" value="P-loop containing nucleoside triphosphate hydrolases"/>
    <property type="match status" value="1"/>
</dbReference>
<sequence>MKLIWNYLKRYRVMVAAALALTMIELTVELLQPLLIARIIDDGIMTNDLNTVVFWGCIMLLFSFIAFAAGIINSFYAAHASQYTGYDLRTDLFRRVQTFSMKNFQQFPTSSLLTRITNDVNQLQNTIFMSLRIMLRAPLLVAGSVIMALIVNWQLALILVVTVPVLLAILLYIMKLAGRLFKKVQAGVDDVNSVVQENLKAVRLIKSYSRLTHESNRFHGASETLQGRTVKTLRIVEATMPIILLIMNVSIMFVLWFGTQGVNTGAVSVGETVAIINYITRMTGALSIFSMIIIIFSRAKASAERIGDVLAVEEEMEDGTGSVKEQAGDIALEDVSFQYPDETRKALDMVRIHLRPGERTALLGATGSGKTTLLQLILRLYDPVQGRVLLDGKPLTAIKWKELRSWIGYVPQEAVLFSGTIAENLRWGKPDATDAEMEQVLRDAQIADSVNELPDGLYTRIGQRGVNLSGGQKQRISIARALIRNPRILLLDDSTSALDVNTEMRLLKALDSYSCTTLMITQKLSTAMEADNVILLDHGAVEAVGSHEELLQRSELYRQIYETQAGGAARG</sequence>
<dbReference type="EMBL" id="JBHSGK010000001">
    <property type="protein sequence ID" value="MFC4735015.1"/>
    <property type="molecule type" value="Genomic_DNA"/>
</dbReference>
<evidence type="ECO:0000256" key="6">
    <source>
        <dbReference type="ARBA" id="ARBA00023136"/>
    </source>
</evidence>